<reference evidence="8" key="1">
    <citation type="submission" date="2018-11" db="EMBL/GenBank/DDBJ databases">
        <title>Proposal to divide the Flavobacteriaceae and reorganize its genera based on Amino Acid Identity values calculated from whole genome sequences.</title>
        <authorList>
            <person name="Nicholson A.C."/>
            <person name="Gulvik C.A."/>
            <person name="Whitney A.M."/>
            <person name="Humrighouse B.W."/>
            <person name="Bell M."/>
            <person name="Holmens B."/>
            <person name="Steigerwalt A."/>
            <person name="Villarma A."/>
            <person name="Sheth M."/>
            <person name="Batra D."/>
            <person name="Pryor J."/>
            <person name="Bernardet J.-F."/>
            <person name="Hugo C."/>
            <person name="Kampfer P."/>
            <person name="Newman J."/>
            <person name="Mcquiston J.R."/>
        </authorList>
    </citation>
    <scope>NUCLEOTIDE SEQUENCE [LARGE SCALE GENOMIC DNA]</scope>
    <source>
        <strain evidence="8">H3056</strain>
    </source>
</reference>
<dbReference type="InterPro" id="IPR038377">
    <property type="entry name" value="Na/Glc_symporter_sf"/>
</dbReference>
<evidence type="ECO:0000256" key="6">
    <source>
        <dbReference type="SAM" id="Phobius"/>
    </source>
</evidence>
<organism evidence="7 8">
    <name type="scientific">Kaistella daneshvariae</name>
    <dbReference type="NCBI Taxonomy" id="2487074"/>
    <lineage>
        <taxon>Bacteria</taxon>
        <taxon>Pseudomonadati</taxon>
        <taxon>Bacteroidota</taxon>
        <taxon>Flavobacteriia</taxon>
        <taxon>Flavobacteriales</taxon>
        <taxon>Weeksellaceae</taxon>
        <taxon>Chryseobacterium group</taxon>
        <taxon>Kaistella</taxon>
    </lineage>
</organism>
<dbReference type="GO" id="GO:0022857">
    <property type="term" value="F:transmembrane transporter activity"/>
    <property type="evidence" value="ECO:0007669"/>
    <property type="project" value="InterPro"/>
</dbReference>
<dbReference type="EMBL" id="RJUG01000003">
    <property type="protein sequence ID" value="ROI08797.1"/>
    <property type="molecule type" value="Genomic_DNA"/>
</dbReference>
<evidence type="ECO:0000313" key="7">
    <source>
        <dbReference type="EMBL" id="ROI08797.1"/>
    </source>
</evidence>
<keyword evidence="4 6" id="KW-1133">Transmembrane helix</keyword>
<comment type="similarity">
    <text evidence="2">Belongs to the sodium:solute symporter (SSF) (TC 2.A.21) family.</text>
</comment>
<dbReference type="AlphaFoldDB" id="A0A3N0WUQ0"/>
<evidence type="ECO:0000256" key="2">
    <source>
        <dbReference type="ARBA" id="ARBA00006434"/>
    </source>
</evidence>
<feature type="transmembrane region" description="Helical" evidence="6">
    <location>
        <begin position="58"/>
        <end position="78"/>
    </location>
</feature>
<keyword evidence="3 6" id="KW-0812">Transmembrane</keyword>
<dbReference type="InterPro" id="IPR001734">
    <property type="entry name" value="Na/solute_symporter"/>
</dbReference>
<sequence>MVLYALVILFFVVRGAIKAKIISDYAVGNIGFPSWVVGLSLAASMTSAATFVINPGFIALSGVSGIISMAVVLPLAALPR</sequence>
<comment type="caution">
    <text evidence="7">The sequence shown here is derived from an EMBL/GenBank/DDBJ whole genome shotgun (WGS) entry which is preliminary data.</text>
</comment>
<evidence type="ECO:0000313" key="8">
    <source>
        <dbReference type="Proteomes" id="UP000270224"/>
    </source>
</evidence>
<dbReference type="Proteomes" id="UP000270224">
    <property type="component" value="Unassembled WGS sequence"/>
</dbReference>
<keyword evidence="5 6" id="KW-0472">Membrane</keyword>
<evidence type="ECO:0000256" key="3">
    <source>
        <dbReference type="ARBA" id="ARBA00022692"/>
    </source>
</evidence>
<evidence type="ECO:0000256" key="4">
    <source>
        <dbReference type="ARBA" id="ARBA00022989"/>
    </source>
</evidence>
<dbReference type="PROSITE" id="PS50283">
    <property type="entry name" value="NA_SOLUT_SYMP_3"/>
    <property type="match status" value="1"/>
</dbReference>
<accession>A0A3N0WUQ0</accession>
<proteinExistence type="inferred from homology"/>
<evidence type="ECO:0000256" key="1">
    <source>
        <dbReference type="ARBA" id="ARBA00004141"/>
    </source>
</evidence>
<comment type="subcellular location">
    <subcellularLocation>
        <location evidence="1">Membrane</location>
        <topology evidence="1">Multi-pass membrane protein</topology>
    </subcellularLocation>
</comment>
<dbReference type="GO" id="GO:0016020">
    <property type="term" value="C:membrane"/>
    <property type="evidence" value="ECO:0007669"/>
    <property type="project" value="UniProtKB-SubCell"/>
</dbReference>
<evidence type="ECO:0000256" key="5">
    <source>
        <dbReference type="ARBA" id="ARBA00023136"/>
    </source>
</evidence>
<name>A0A3N0WUQ0_9FLAO</name>
<dbReference type="Gene3D" id="1.20.1730.10">
    <property type="entry name" value="Sodium/glucose cotransporter"/>
    <property type="match status" value="1"/>
</dbReference>
<gene>
    <name evidence="7" type="ORF">EGI11_05035</name>
</gene>
<protein>
    <recommendedName>
        <fullName evidence="9">Sodium:solute symporter</fullName>
    </recommendedName>
</protein>
<evidence type="ECO:0008006" key="9">
    <source>
        <dbReference type="Google" id="ProtNLM"/>
    </source>
</evidence>